<evidence type="ECO:0000313" key="3">
    <source>
        <dbReference type="EMBL" id="MDM8156241.1"/>
    </source>
</evidence>
<dbReference type="Pfam" id="PF13180">
    <property type="entry name" value="PDZ_2"/>
    <property type="match status" value="1"/>
</dbReference>
<dbReference type="InterPro" id="IPR008763">
    <property type="entry name" value="Peptidase_S55"/>
</dbReference>
<evidence type="ECO:0000313" key="4">
    <source>
        <dbReference type="Proteomes" id="UP001529340"/>
    </source>
</evidence>
<name>A0ABT7U9C9_9FIRM</name>
<feature type="signal peptide" evidence="1">
    <location>
        <begin position="1"/>
        <end position="22"/>
    </location>
</feature>
<dbReference type="SUPFAM" id="SSF50494">
    <property type="entry name" value="Trypsin-like serine proteases"/>
    <property type="match status" value="1"/>
</dbReference>
<feature type="domain" description="Peptidase S55" evidence="2">
    <location>
        <begin position="103"/>
        <end position="324"/>
    </location>
</feature>
<dbReference type="InterPro" id="IPR001478">
    <property type="entry name" value="PDZ"/>
</dbReference>
<keyword evidence="4" id="KW-1185">Reference proteome</keyword>
<proteinExistence type="predicted"/>
<sequence>MKRGLYVLCAVLLCLCPISVQAQDELILGGNSVGIEIDYEGVYVSGTYQISASIDPADTFRPGDIITALDHRPVSDLQSFYAILRTHQKSVNTIDVTIQREGQTIDTTMQSVYDDKRHTVTCGLYIKESMSGVGTMTYYDPTTKRYGALGHAIEQVDSEIQGDLYDAQIVSFTKAQPSNAGAKQANIAYDEAIGTIDQNTPIGIYGAYTALPETTTQLEWATVDAVTLGEAEIYTVLDGDHIESYTIEVTALHPSTQDHMKGIAFEVSDDALIAASGGIIQGMSGSPIVQNGKIIGAVTHVVTDAPTQGYGVFIEYMLAQTRSS</sequence>
<dbReference type="InterPro" id="IPR036034">
    <property type="entry name" value="PDZ_sf"/>
</dbReference>
<dbReference type="EMBL" id="JAUDCG010000003">
    <property type="protein sequence ID" value="MDM8156241.1"/>
    <property type="molecule type" value="Genomic_DNA"/>
</dbReference>
<reference evidence="3 4" key="2">
    <citation type="submission" date="2023-06" db="EMBL/GenBank/DDBJ databases">
        <title>Identification and characterization of horizontal gene transfer across gut microbiota members of farm animals based on homology search.</title>
        <authorList>
            <person name="Schwarzerova J."/>
            <person name="Nykrynova M."/>
            <person name="Jureckova K."/>
            <person name="Cejkova D."/>
            <person name="Rychlik I."/>
        </authorList>
    </citation>
    <scope>NUCLEOTIDE SEQUENCE [LARGE SCALE GENOMIC DNA]</scope>
    <source>
        <strain evidence="3 4">ET39</strain>
    </source>
</reference>
<dbReference type="Proteomes" id="UP001529340">
    <property type="component" value="Unassembled WGS sequence"/>
</dbReference>
<keyword evidence="1" id="KW-0732">Signal</keyword>
<organism evidence="3 4">
    <name type="scientific">Amedibacillus dolichus</name>
    <dbReference type="NCBI Taxonomy" id="31971"/>
    <lineage>
        <taxon>Bacteria</taxon>
        <taxon>Bacillati</taxon>
        <taxon>Bacillota</taxon>
        <taxon>Erysipelotrichia</taxon>
        <taxon>Erysipelotrichales</taxon>
        <taxon>Erysipelotrichaceae</taxon>
        <taxon>Amedibacillus</taxon>
    </lineage>
</organism>
<feature type="chain" id="PRO_5045094211" evidence="1">
    <location>
        <begin position="23"/>
        <end position="324"/>
    </location>
</feature>
<dbReference type="RefSeq" id="WP_289606710.1">
    <property type="nucleotide sequence ID" value="NZ_JAUDCG010000003.1"/>
</dbReference>
<reference evidence="3 4" key="3">
    <citation type="submission" date="2023-06" db="EMBL/GenBank/DDBJ databases">
        <authorList>
            <person name="Zeman M."/>
            <person name="Kubasova T."/>
            <person name="Jahodarova E."/>
            <person name="Nykrynova M."/>
            <person name="Rychlik I."/>
        </authorList>
    </citation>
    <scope>NUCLEOTIDE SEQUENCE [LARGE SCALE GENOMIC DNA]</scope>
    <source>
        <strain evidence="3 4">ET39</strain>
    </source>
</reference>
<dbReference type="InterPro" id="IPR009003">
    <property type="entry name" value="Peptidase_S1_PA"/>
</dbReference>
<dbReference type="Pfam" id="PF05580">
    <property type="entry name" value="Peptidase_S55"/>
    <property type="match status" value="1"/>
</dbReference>
<comment type="caution">
    <text evidence="3">The sequence shown here is derived from an EMBL/GenBank/DDBJ whole genome shotgun (WGS) entry which is preliminary data.</text>
</comment>
<dbReference type="SUPFAM" id="SSF50156">
    <property type="entry name" value="PDZ domain-like"/>
    <property type="match status" value="1"/>
</dbReference>
<evidence type="ECO:0000259" key="2">
    <source>
        <dbReference type="PROSITE" id="PS51494"/>
    </source>
</evidence>
<dbReference type="Gene3D" id="2.30.42.10">
    <property type="match status" value="1"/>
</dbReference>
<protein>
    <submittedName>
        <fullName evidence="3">SpoIVB peptidase S55 domain-containing protein</fullName>
    </submittedName>
</protein>
<gene>
    <name evidence="3" type="ORF">QUV96_01160</name>
</gene>
<dbReference type="PROSITE" id="PS51494">
    <property type="entry name" value="SPOIVB"/>
    <property type="match status" value="1"/>
</dbReference>
<evidence type="ECO:0000256" key="1">
    <source>
        <dbReference type="SAM" id="SignalP"/>
    </source>
</evidence>
<accession>A0ABT7U9C9</accession>
<reference evidence="4" key="1">
    <citation type="submission" date="2023-06" db="EMBL/GenBank/DDBJ databases">
        <title>Identification and characterization of horizontal gene transfer across gut microbiota members of farm animals based on homology search.</title>
        <authorList>
            <person name="Zeman M."/>
            <person name="Kubasova T."/>
            <person name="Jahodarova E."/>
            <person name="Nykrynova M."/>
            <person name="Rychlik I."/>
        </authorList>
    </citation>
    <scope>NUCLEOTIDE SEQUENCE [LARGE SCALE GENOMIC DNA]</scope>
    <source>
        <strain evidence="4">ET39</strain>
    </source>
</reference>